<evidence type="ECO:0000313" key="1">
    <source>
        <dbReference type="EMBL" id="KAJ9065969.1"/>
    </source>
</evidence>
<accession>A0ACC2SUK9</accession>
<sequence length="207" mass="23460">MQISSLKLLRPSFIRLISTAALPKTFSRPVTIPNDAYLLSSMVEELANSERLNDAIVLMFEATKKFEQPIVPWNILFTHVTKQKKLKLAIKLFNEMKVRGVKPNERTYTILLSGCANSPAPTAPLKAEKLLEEMKRVAGNKAMGSARPFVPKLEEPDQTTQFIHGNPPVSEVKDPSTIHYNNLLKVYSRQKKFIDMIKLYDSIVQPH</sequence>
<reference evidence="1" key="1">
    <citation type="submission" date="2022-04" db="EMBL/GenBank/DDBJ databases">
        <title>Genome of the entomopathogenic fungus Entomophthora muscae.</title>
        <authorList>
            <person name="Elya C."/>
            <person name="Lovett B.R."/>
            <person name="Lee E."/>
            <person name="Macias A.M."/>
            <person name="Hajek A.E."/>
            <person name="De Bivort B.L."/>
            <person name="Kasson M.T."/>
            <person name="De Fine Licht H.H."/>
            <person name="Stajich J.E."/>
        </authorList>
    </citation>
    <scope>NUCLEOTIDE SEQUENCE</scope>
    <source>
        <strain evidence="1">Berkeley</strain>
    </source>
</reference>
<comment type="caution">
    <text evidence="1">The sequence shown here is derived from an EMBL/GenBank/DDBJ whole genome shotgun (WGS) entry which is preliminary data.</text>
</comment>
<dbReference type="EMBL" id="QTSX02004315">
    <property type="protein sequence ID" value="KAJ9065969.1"/>
    <property type="molecule type" value="Genomic_DNA"/>
</dbReference>
<keyword evidence="2" id="KW-1185">Reference proteome</keyword>
<name>A0ACC2SUK9_9FUNG</name>
<protein>
    <submittedName>
        <fullName evidence="1">Uncharacterized protein</fullName>
    </submittedName>
</protein>
<gene>
    <name evidence="1" type="ORF">DSO57_1014377</name>
</gene>
<dbReference type="Proteomes" id="UP001165960">
    <property type="component" value="Unassembled WGS sequence"/>
</dbReference>
<organism evidence="1 2">
    <name type="scientific">Entomophthora muscae</name>
    <dbReference type="NCBI Taxonomy" id="34485"/>
    <lineage>
        <taxon>Eukaryota</taxon>
        <taxon>Fungi</taxon>
        <taxon>Fungi incertae sedis</taxon>
        <taxon>Zoopagomycota</taxon>
        <taxon>Entomophthoromycotina</taxon>
        <taxon>Entomophthoromycetes</taxon>
        <taxon>Entomophthorales</taxon>
        <taxon>Entomophthoraceae</taxon>
        <taxon>Entomophthora</taxon>
    </lineage>
</organism>
<evidence type="ECO:0000313" key="2">
    <source>
        <dbReference type="Proteomes" id="UP001165960"/>
    </source>
</evidence>
<proteinExistence type="predicted"/>